<evidence type="ECO:0008006" key="3">
    <source>
        <dbReference type="Google" id="ProtNLM"/>
    </source>
</evidence>
<feature type="non-terminal residue" evidence="1">
    <location>
        <position position="124"/>
    </location>
</feature>
<sequence length="124" mass="13374">MEAAPTFPFQEDPRKRFRYGAAGAGDDGYASADGGEHIDLKAYTDATKDALMASVSAVQTQVQASVASSVGSRASTVQKSCGNLAQQVERRMASVEFNLSDYMSKTDQRLDTMGEQISELQRLV</sequence>
<proteinExistence type="predicted"/>
<reference evidence="1" key="1">
    <citation type="submission" date="2023-10" db="EMBL/GenBank/DDBJ databases">
        <authorList>
            <person name="Chen Y."/>
            <person name="Shah S."/>
            <person name="Dougan E. K."/>
            <person name="Thang M."/>
            <person name="Chan C."/>
        </authorList>
    </citation>
    <scope>NUCLEOTIDE SEQUENCE [LARGE SCALE GENOMIC DNA]</scope>
</reference>
<evidence type="ECO:0000313" key="1">
    <source>
        <dbReference type="EMBL" id="CAK0849165.1"/>
    </source>
</evidence>
<comment type="caution">
    <text evidence="1">The sequence shown here is derived from an EMBL/GenBank/DDBJ whole genome shotgun (WGS) entry which is preliminary data.</text>
</comment>
<protein>
    <recommendedName>
        <fullName evidence="3">BLOC-1-related complex subunit 7</fullName>
    </recommendedName>
</protein>
<dbReference type="Proteomes" id="UP001189429">
    <property type="component" value="Unassembled WGS sequence"/>
</dbReference>
<dbReference type="EMBL" id="CAUYUJ010015038">
    <property type="protein sequence ID" value="CAK0849165.1"/>
    <property type="molecule type" value="Genomic_DNA"/>
</dbReference>
<name>A0ABN9TT59_9DINO</name>
<organism evidence="1 2">
    <name type="scientific">Prorocentrum cordatum</name>
    <dbReference type="NCBI Taxonomy" id="2364126"/>
    <lineage>
        <taxon>Eukaryota</taxon>
        <taxon>Sar</taxon>
        <taxon>Alveolata</taxon>
        <taxon>Dinophyceae</taxon>
        <taxon>Prorocentrales</taxon>
        <taxon>Prorocentraceae</taxon>
        <taxon>Prorocentrum</taxon>
    </lineage>
</organism>
<accession>A0ABN9TT59</accession>
<keyword evidence="2" id="KW-1185">Reference proteome</keyword>
<gene>
    <name evidence="1" type="ORF">PCOR1329_LOCUS41916</name>
</gene>
<evidence type="ECO:0000313" key="2">
    <source>
        <dbReference type="Proteomes" id="UP001189429"/>
    </source>
</evidence>